<dbReference type="Proteomes" id="UP000594430">
    <property type="component" value="Chromosome"/>
</dbReference>
<dbReference type="EMBL" id="CP064946">
    <property type="protein sequence ID" value="QPH47428.1"/>
    <property type="molecule type" value="Genomic_DNA"/>
</dbReference>
<protein>
    <submittedName>
        <fullName evidence="1">Uncharacterized protein</fullName>
    </submittedName>
</protein>
<sequence length="52" mass="6191">MAKVYATIVCRHRWWLKYYLAGVLLVCHLTGRDPHLGRVTRWIERGIVVEVR</sequence>
<accession>A0A7S9LE51</accession>
<organism evidence="1 2">
    <name type="scientific">Pseudomonas fulva</name>
    <dbReference type="NCBI Taxonomy" id="47880"/>
    <lineage>
        <taxon>Bacteria</taxon>
        <taxon>Pseudomonadati</taxon>
        <taxon>Pseudomonadota</taxon>
        <taxon>Gammaproteobacteria</taxon>
        <taxon>Pseudomonadales</taxon>
        <taxon>Pseudomonadaceae</taxon>
        <taxon>Pseudomonas</taxon>
    </lineage>
</organism>
<evidence type="ECO:0000313" key="2">
    <source>
        <dbReference type="Proteomes" id="UP000594430"/>
    </source>
</evidence>
<gene>
    <name evidence="1" type="ORF">IZU98_13485</name>
</gene>
<reference evidence="1 2" key="1">
    <citation type="submission" date="2020-11" db="EMBL/GenBank/DDBJ databases">
        <title>Pseudomonas fulva producing VIM-24.</title>
        <authorList>
            <person name="Liu S."/>
        </authorList>
    </citation>
    <scope>NUCLEOTIDE SEQUENCE [LARGE SCALE GENOMIC DNA]</scope>
    <source>
        <strain evidence="1 2">ZDHY414</strain>
    </source>
</reference>
<name>A0A7S9LE51_9PSED</name>
<evidence type="ECO:0000313" key="1">
    <source>
        <dbReference type="EMBL" id="QPH47428.1"/>
    </source>
</evidence>
<dbReference type="RefSeq" id="WP_196109995.1">
    <property type="nucleotide sequence ID" value="NZ_CP064943.1"/>
</dbReference>
<dbReference type="AlphaFoldDB" id="A0A7S9LE51"/>
<proteinExistence type="predicted"/>